<dbReference type="GO" id="GO:0016740">
    <property type="term" value="F:transferase activity"/>
    <property type="evidence" value="ECO:0007669"/>
    <property type="project" value="UniProtKB-KW"/>
</dbReference>
<feature type="non-terminal residue" evidence="1">
    <location>
        <position position="162"/>
    </location>
</feature>
<dbReference type="AlphaFoldDB" id="T0ZUI2"/>
<accession>T0ZUI2</accession>
<dbReference type="EMBL" id="AUZX01013996">
    <property type="protein sequence ID" value="EQD33555.1"/>
    <property type="molecule type" value="Genomic_DNA"/>
</dbReference>
<sequence length="162" mass="17204">VQARGIDPIIIPNGIPGTLLGAPPSGPVAALRAAAAPRSVVLKIGRFHIDKRWQQAIRAIALLRTAQHPVRMVARGGGERYGTQLMEEARGLGLSVRRWEEPIAEVADLVRALRLTADADILELGSFLPESLLPVLYGSSLAVLANSGFEPFGLVGLETMAA</sequence>
<feature type="non-terminal residue" evidence="1">
    <location>
        <position position="1"/>
    </location>
</feature>
<reference evidence="1" key="2">
    <citation type="journal article" date="2014" name="ISME J.">
        <title>Microbial stratification in low pH oxic and suboxic macroscopic growths along an acid mine drainage.</title>
        <authorList>
            <person name="Mendez-Garcia C."/>
            <person name="Mesa V."/>
            <person name="Sprenger R.R."/>
            <person name="Richter M."/>
            <person name="Diez M.S."/>
            <person name="Solano J."/>
            <person name="Bargiela R."/>
            <person name="Golyshina O.V."/>
            <person name="Manteca A."/>
            <person name="Ramos J.L."/>
            <person name="Gallego J.R."/>
            <person name="Llorente I."/>
            <person name="Martins Dos Santos V.A."/>
            <person name="Jensen O.N."/>
            <person name="Pelaez A.I."/>
            <person name="Sanchez J."/>
            <person name="Ferrer M."/>
        </authorList>
    </citation>
    <scope>NUCLEOTIDE SEQUENCE</scope>
</reference>
<reference evidence="1" key="1">
    <citation type="submission" date="2013-08" db="EMBL/GenBank/DDBJ databases">
        <authorList>
            <person name="Mendez C."/>
            <person name="Richter M."/>
            <person name="Ferrer M."/>
            <person name="Sanchez J."/>
        </authorList>
    </citation>
    <scope>NUCLEOTIDE SEQUENCE</scope>
</reference>
<gene>
    <name evidence="1" type="ORF">B1A_18970</name>
</gene>
<dbReference type="SUPFAM" id="SSF53756">
    <property type="entry name" value="UDP-Glycosyltransferase/glycogen phosphorylase"/>
    <property type="match status" value="1"/>
</dbReference>
<protein>
    <submittedName>
        <fullName evidence="1">Glycosyl transferase group 1</fullName>
    </submittedName>
</protein>
<dbReference type="Gene3D" id="3.40.50.2000">
    <property type="entry name" value="Glycogen Phosphorylase B"/>
    <property type="match status" value="1"/>
</dbReference>
<name>T0ZUI2_9ZZZZ</name>
<keyword evidence="1" id="KW-0808">Transferase</keyword>
<proteinExistence type="predicted"/>
<comment type="caution">
    <text evidence="1">The sequence shown here is derived from an EMBL/GenBank/DDBJ whole genome shotgun (WGS) entry which is preliminary data.</text>
</comment>
<evidence type="ECO:0000313" key="1">
    <source>
        <dbReference type="EMBL" id="EQD33555.1"/>
    </source>
</evidence>
<organism evidence="1">
    <name type="scientific">mine drainage metagenome</name>
    <dbReference type="NCBI Taxonomy" id="410659"/>
    <lineage>
        <taxon>unclassified sequences</taxon>
        <taxon>metagenomes</taxon>
        <taxon>ecological metagenomes</taxon>
    </lineage>
</organism>